<organism evidence="2 3">
    <name type="scientific">Branchiostoma floridae</name>
    <name type="common">Florida lancelet</name>
    <name type="synonym">Amphioxus</name>
    <dbReference type="NCBI Taxonomy" id="7739"/>
    <lineage>
        <taxon>Eukaryota</taxon>
        <taxon>Metazoa</taxon>
        <taxon>Chordata</taxon>
        <taxon>Cephalochordata</taxon>
        <taxon>Leptocardii</taxon>
        <taxon>Amphioxiformes</taxon>
        <taxon>Branchiostomatidae</taxon>
        <taxon>Branchiostoma</taxon>
    </lineage>
</organism>
<reference evidence="3" key="2">
    <citation type="submission" date="2025-08" db="UniProtKB">
        <authorList>
            <consortium name="RefSeq"/>
        </authorList>
    </citation>
    <scope>IDENTIFICATION</scope>
    <source>
        <strain evidence="3">S238N-H82</strain>
        <tissue evidence="3">Testes</tissue>
    </source>
</reference>
<evidence type="ECO:0000313" key="3">
    <source>
        <dbReference type="RefSeq" id="XP_035663234.1"/>
    </source>
</evidence>
<evidence type="ECO:0000256" key="1">
    <source>
        <dbReference type="SAM" id="MobiDB-lite"/>
    </source>
</evidence>
<dbReference type="RefSeq" id="XP_035663234.1">
    <property type="nucleotide sequence ID" value="XM_035807341.1"/>
</dbReference>
<name>A0A9J7HP53_BRAFL</name>
<dbReference type="GeneID" id="118406940"/>
<feature type="compositionally biased region" description="Polar residues" evidence="1">
    <location>
        <begin position="339"/>
        <end position="352"/>
    </location>
</feature>
<keyword evidence="2" id="KW-1185">Reference proteome</keyword>
<proteinExistence type="predicted"/>
<sequence length="538" mass="60509">MKPLEIQTENTWTGDRELLTSMLADNSPPLYVEPSAEDEKRAHFMRWKALGNTEGIAAPQRPFPQMAHSSTLTTHQDIPLPVTQKDSSVAMVSGSHDNSCTSIGLSLRALTSPRSDKKIKSMLDLTGGSLASCSQHYVDEVPDFQRVLNRMVFEVDNLTKQSEVVQAKVDKLNRGDLETDASKIHQMTAKEMSDLTESVCAVQTMLSEFQLTARDVCDDIRLIKAGAEKLQTRVQETDGALRKVLSEINTLKLEQRSLSRSLDASSITKGEILAELTDLRNKSKRPTSPSKNFFRQAPRFQSTQSYPPNYRQRLRKTQTFTKLSFNLDFGTPIMEESSEGSTRNSTPESQASFKVGDPKENGLGLAQIEDLKTVVSSPDSTEDPMPNICTIAEPDNRRVRHPQFPWDRPVSPVTRTDEENILPTRMEDDKMDRLQVTNAQRALYTMSPNTFAKIARHRGVNVTKSSTAIPQRDNTNAKKDSLSCIFCKKTFKKRENTGKACQFHRGYFDTKKQTWTCCRKLGKHAKTCAVGRHFPTNR</sequence>
<reference evidence="2" key="1">
    <citation type="journal article" date="2020" name="Nat. Ecol. Evol.">
        <title>Deeply conserved synteny resolves early events in vertebrate evolution.</title>
        <authorList>
            <person name="Simakov O."/>
            <person name="Marletaz F."/>
            <person name="Yue J.X."/>
            <person name="O'Connell B."/>
            <person name="Jenkins J."/>
            <person name="Brandt A."/>
            <person name="Calef R."/>
            <person name="Tung C.H."/>
            <person name="Huang T.K."/>
            <person name="Schmutz J."/>
            <person name="Satoh N."/>
            <person name="Yu J.K."/>
            <person name="Putnam N.H."/>
            <person name="Green R.E."/>
            <person name="Rokhsar D.S."/>
        </authorList>
    </citation>
    <scope>NUCLEOTIDE SEQUENCE [LARGE SCALE GENOMIC DNA]</scope>
    <source>
        <strain evidence="2">S238N-H82</strain>
    </source>
</reference>
<dbReference type="AlphaFoldDB" id="A0A9J7HP53"/>
<accession>A0A9J7HP53</accession>
<evidence type="ECO:0000313" key="2">
    <source>
        <dbReference type="Proteomes" id="UP000001554"/>
    </source>
</evidence>
<dbReference type="KEGG" id="bfo:118406940"/>
<gene>
    <name evidence="3" type="primary">LOC118406940</name>
</gene>
<dbReference type="OrthoDB" id="10385336at2759"/>
<feature type="region of interest" description="Disordered" evidence="1">
    <location>
        <begin position="332"/>
        <end position="360"/>
    </location>
</feature>
<dbReference type="Proteomes" id="UP000001554">
    <property type="component" value="Chromosome 2"/>
</dbReference>
<protein>
    <submittedName>
        <fullName evidence="3">Uncharacterized protein LOC118406940</fullName>
    </submittedName>
</protein>